<evidence type="ECO:0000313" key="7">
    <source>
        <dbReference type="Proteomes" id="UP000015388"/>
    </source>
</evidence>
<dbReference type="InterPro" id="IPR017813">
    <property type="entry name" value="Mycothiol_AcTrfase"/>
</dbReference>
<evidence type="ECO:0000259" key="5">
    <source>
        <dbReference type="PROSITE" id="PS51186"/>
    </source>
</evidence>
<dbReference type="eggNOG" id="COG0456">
    <property type="taxonomic scope" value="Bacteria"/>
</dbReference>
<evidence type="ECO:0000313" key="6">
    <source>
        <dbReference type="EMBL" id="AGS35649.1"/>
    </source>
</evidence>
<keyword evidence="3 4" id="KW-0012">Acyltransferase</keyword>
<evidence type="ECO:0000256" key="4">
    <source>
        <dbReference type="HAMAP-Rule" id="MF_01698"/>
    </source>
</evidence>
<dbReference type="HOGENOM" id="CLU_068014_0_0_11"/>
<dbReference type="AlphaFoldDB" id="S5SWP0"/>
<dbReference type="Gene3D" id="3.40.630.30">
    <property type="match status" value="1"/>
</dbReference>
<dbReference type="EC" id="2.3.1.189" evidence="4"/>
<gene>
    <name evidence="4" type="primary">mshD</name>
    <name evidence="6" type="ORF">B841_10885</name>
</gene>
<feature type="binding site" evidence="4">
    <location>
        <begin position="245"/>
        <end position="247"/>
    </location>
    <ligand>
        <name>acetyl-CoA</name>
        <dbReference type="ChEBI" id="CHEBI:57288"/>
        <label>2</label>
    </ligand>
</feature>
<dbReference type="GO" id="GO:0010125">
    <property type="term" value="P:mycothiol biosynthetic process"/>
    <property type="evidence" value="ECO:0007669"/>
    <property type="project" value="UniProtKB-UniRule"/>
</dbReference>
<reference evidence="6 7" key="1">
    <citation type="submission" date="2012-11" db="EMBL/GenBank/DDBJ databases">
        <title>The complete genome sequence of Corynebacterium maris Coryn-1 (=DSM 45190).</title>
        <authorList>
            <person name="Schaffert L."/>
            <person name="Albersmeier A."/>
            <person name="Kalinowski J."/>
            <person name="Ruckert C."/>
        </authorList>
    </citation>
    <scope>NUCLEOTIDE SEQUENCE [LARGE SCALE GENOMIC DNA]</scope>
    <source>
        <strain evidence="7">Coryn-1</strain>
    </source>
</reference>
<dbReference type="InterPro" id="IPR050832">
    <property type="entry name" value="Bact_Acetyltransf"/>
</dbReference>
<keyword evidence="7" id="KW-1185">Reference proteome</keyword>
<dbReference type="NCBIfam" id="TIGR03448">
    <property type="entry name" value="mycothiol_MshD"/>
    <property type="match status" value="1"/>
</dbReference>
<evidence type="ECO:0000256" key="1">
    <source>
        <dbReference type="ARBA" id="ARBA00022679"/>
    </source>
</evidence>
<keyword evidence="2 4" id="KW-0677">Repeat</keyword>
<comment type="catalytic activity">
    <reaction evidence="4">
        <text>1D-myo-inositol 2-(L-cysteinylamino)-2-deoxy-alpha-D-glucopyranoside + acetyl-CoA = mycothiol + CoA + H(+)</text>
        <dbReference type="Rhea" id="RHEA:26172"/>
        <dbReference type="ChEBI" id="CHEBI:15378"/>
        <dbReference type="ChEBI" id="CHEBI:16768"/>
        <dbReference type="ChEBI" id="CHEBI:57287"/>
        <dbReference type="ChEBI" id="CHEBI:57288"/>
        <dbReference type="ChEBI" id="CHEBI:58887"/>
        <dbReference type="EC" id="2.3.1.189"/>
    </reaction>
</comment>
<dbReference type="KEGG" id="cmd:B841_10885"/>
<dbReference type="PROSITE" id="PS51186">
    <property type="entry name" value="GNAT"/>
    <property type="match status" value="2"/>
</dbReference>
<comment type="caution">
    <text evidence="4">Lacks conserved residue(s) required for the propagation of feature annotation.</text>
</comment>
<comment type="similarity">
    <text evidence="4">Belongs to the acetyltransferase family. MshD subfamily.</text>
</comment>
<feature type="binding site" evidence="4">
    <location>
        <position position="184"/>
    </location>
    <ligand>
        <name>1D-myo-inositol 2-(L-cysteinylamino)-2-deoxy-alpha-D-glucopyranoside</name>
        <dbReference type="ChEBI" id="CHEBI:58887"/>
    </ligand>
</feature>
<name>S5SWP0_9CORY</name>
<dbReference type="Proteomes" id="UP000015388">
    <property type="component" value="Chromosome"/>
</dbReference>
<feature type="binding site" evidence="4">
    <location>
        <begin position="284"/>
        <end position="289"/>
    </location>
    <ligand>
        <name>acetyl-CoA</name>
        <dbReference type="ChEBI" id="CHEBI:57288"/>
        <label>2</label>
    </ligand>
</feature>
<sequence length="306" mass="33517">MTNLKLTWTTLPDDAALAEQVAELASRAEGADGIAPLSEQFLLGLDDARLGHRHLLAVEDGQVLGAAALAGDEAEFLVDPQARRQGIGARLYAGLAEEVAELKAWAHGNTDGAQALAARREAQVTRRLLVMEVSGDALRDSVDFTPPTEMTVADLADSRRRWGADPVERAWLEVNNDAFSWHPEQGGWDLARLRRAMEVDWFDPRDVWFIWDTPAGEEPGQEPPALAGFHWTKWHDADTAEVYVVGLSGDYRGRGLGGPVVSMGLAHLAEGGAQRVILYVEDDNEAAVKRYRELGFTVAEEHVVYS</sequence>
<keyword evidence="1 4" id="KW-0808">Transferase</keyword>
<dbReference type="STRING" id="1224163.B841_10885"/>
<feature type="binding site" evidence="4">
    <location>
        <position position="39"/>
    </location>
    <ligand>
        <name>1D-myo-inositol 2-(L-cysteinylamino)-2-deoxy-alpha-D-glucopyranoside</name>
        <dbReference type="ChEBI" id="CHEBI:58887"/>
    </ligand>
</feature>
<dbReference type="SUPFAM" id="SSF55729">
    <property type="entry name" value="Acyl-CoA N-acyltransferases (Nat)"/>
    <property type="match status" value="2"/>
</dbReference>
<protein>
    <recommendedName>
        <fullName evidence="4">Mycothiol acetyltransferase</fullName>
        <shortName evidence="4">MSH acetyltransferase</shortName>
        <ecNumber evidence="4">2.3.1.189</ecNumber>
    </recommendedName>
    <alternativeName>
        <fullName evidence="4">Mycothiol synthase</fullName>
    </alternativeName>
</protein>
<accession>S5SWP0</accession>
<dbReference type="PATRIC" id="fig|1224163.3.peg.2195"/>
<dbReference type="PIRSF" id="PIRSF021524">
    <property type="entry name" value="MSH_acetyltransferase"/>
    <property type="match status" value="1"/>
</dbReference>
<dbReference type="InterPro" id="IPR016181">
    <property type="entry name" value="Acyl_CoA_acyltransferase"/>
</dbReference>
<proteinExistence type="inferred from homology"/>
<feature type="domain" description="N-acetyltransferase" evidence="5">
    <location>
        <begin position="142"/>
        <end position="306"/>
    </location>
</feature>
<evidence type="ECO:0000256" key="2">
    <source>
        <dbReference type="ARBA" id="ARBA00022737"/>
    </source>
</evidence>
<feature type="binding site" evidence="4">
    <location>
        <position position="241"/>
    </location>
    <ligand>
        <name>1D-myo-inositol 2-(L-cysteinylamino)-2-deoxy-alpha-D-glucopyranoside</name>
        <dbReference type="ChEBI" id="CHEBI:58887"/>
    </ligand>
</feature>
<dbReference type="HAMAP" id="MF_01698">
    <property type="entry name" value="MshD"/>
    <property type="match status" value="1"/>
</dbReference>
<feature type="binding site" evidence="4">
    <location>
        <position position="279"/>
    </location>
    <ligand>
        <name>1D-myo-inositol 2-(L-cysteinylamino)-2-deoxy-alpha-D-glucopyranoside</name>
        <dbReference type="ChEBI" id="CHEBI:58887"/>
    </ligand>
</feature>
<dbReference type="GO" id="GO:0035447">
    <property type="term" value="F:mycothiol synthase activity"/>
    <property type="evidence" value="ECO:0007669"/>
    <property type="project" value="UniProtKB-UniRule"/>
</dbReference>
<comment type="subunit">
    <text evidence="4">Monomer.</text>
</comment>
<dbReference type="CDD" id="cd04301">
    <property type="entry name" value="NAT_SF"/>
    <property type="match status" value="1"/>
</dbReference>
<feature type="binding site" evidence="4">
    <location>
        <position position="233"/>
    </location>
    <ligand>
        <name>1D-myo-inositol 2-(L-cysteinylamino)-2-deoxy-alpha-D-glucopyranoside</name>
        <dbReference type="ChEBI" id="CHEBI:58887"/>
    </ligand>
</feature>
<comment type="function">
    <text evidence="4">Catalyzes the transfer of acetyl from acetyl-CoA to desacetylmycothiol (Cys-GlcN-Ins) to form mycothiol.</text>
</comment>
<dbReference type="Pfam" id="PF00583">
    <property type="entry name" value="Acetyltransf_1"/>
    <property type="match status" value="2"/>
</dbReference>
<dbReference type="OrthoDB" id="3208058at2"/>
<feature type="domain" description="N-acetyltransferase" evidence="5">
    <location>
        <begin position="9"/>
        <end position="136"/>
    </location>
</feature>
<dbReference type="EMBL" id="CP003924">
    <property type="protein sequence ID" value="AGS35649.1"/>
    <property type="molecule type" value="Genomic_DNA"/>
</dbReference>
<evidence type="ECO:0000256" key="3">
    <source>
        <dbReference type="ARBA" id="ARBA00023315"/>
    </source>
</evidence>
<organism evidence="6 7">
    <name type="scientific">Corynebacterium maris DSM 45190</name>
    <dbReference type="NCBI Taxonomy" id="1224163"/>
    <lineage>
        <taxon>Bacteria</taxon>
        <taxon>Bacillati</taxon>
        <taxon>Actinomycetota</taxon>
        <taxon>Actinomycetes</taxon>
        <taxon>Mycobacteriales</taxon>
        <taxon>Corynebacteriaceae</taxon>
        <taxon>Corynebacterium</taxon>
    </lineage>
</organism>
<dbReference type="PANTHER" id="PTHR43877">
    <property type="entry name" value="AMINOALKYLPHOSPHONATE N-ACETYLTRANSFERASE-RELATED-RELATED"/>
    <property type="match status" value="1"/>
</dbReference>
<dbReference type="InterPro" id="IPR000182">
    <property type="entry name" value="GNAT_dom"/>
</dbReference>